<gene>
    <name evidence="1" type="ORF">OG913_03940</name>
</gene>
<keyword evidence="2" id="KW-1185">Reference proteome</keyword>
<reference evidence="1" key="1">
    <citation type="submission" date="2022-10" db="EMBL/GenBank/DDBJ databases">
        <title>The complete genomes of actinobacterial strains from the NBC collection.</title>
        <authorList>
            <person name="Joergensen T.S."/>
            <person name="Alvarez Arevalo M."/>
            <person name="Sterndorff E.B."/>
            <person name="Faurdal D."/>
            <person name="Vuksanovic O."/>
            <person name="Mourched A.-S."/>
            <person name="Charusanti P."/>
            <person name="Shaw S."/>
            <person name="Blin K."/>
            <person name="Weber T."/>
        </authorList>
    </citation>
    <scope>NUCLEOTIDE SEQUENCE</scope>
    <source>
        <strain evidence="1">NBC_00254</strain>
    </source>
</reference>
<dbReference type="Proteomes" id="UP001432011">
    <property type="component" value="Chromosome"/>
</dbReference>
<protein>
    <submittedName>
        <fullName evidence="1">Uncharacterized protein</fullName>
    </submittedName>
</protein>
<sequence>MRNTDGWPFPIRSLGAEPTDDGFLIRTGLGCDIAAGPACLTFPSHPEDFNGQENVVFIGSTTPVPGGAHVTVDRALADSSLAGGRLRRLRTLLANGRALAPRLAHEAARRAQPVPLVRRPR</sequence>
<evidence type="ECO:0000313" key="2">
    <source>
        <dbReference type="Proteomes" id="UP001432011"/>
    </source>
</evidence>
<proteinExistence type="predicted"/>
<evidence type="ECO:0000313" key="1">
    <source>
        <dbReference type="EMBL" id="WUP76183.1"/>
    </source>
</evidence>
<name>A0ABZ1ST33_9ACTN</name>
<dbReference type="RefSeq" id="WP_328709768.1">
    <property type="nucleotide sequence ID" value="NZ_CP108085.1"/>
</dbReference>
<organism evidence="1 2">
    <name type="scientific">Microbispora hainanensis</name>
    <dbReference type="NCBI Taxonomy" id="568844"/>
    <lineage>
        <taxon>Bacteria</taxon>
        <taxon>Bacillati</taxon>
        <taxon>Actinomycetota</taxon>
        <taxon>Actinomycetes</taxon>
        <taxon>Streptosporangiales</taxon>
        <taxon>Streptosporangiaceae</taxon>
        <taxon>Microbispora</taxon>
    </lineage>
</organism>
<accession>A0ABZ1ST33</accession>
<dbReference type="EMBL" id="CP108085">
    <property type="protein sequence ID" value="WUP76183.1"/>
    <property type="molecule type" value="Genomic_DNA"/>
</dbReference>